<accession>A0A0R1EG66</accession>
<dbReference type="OrthoDB" id="7735550at2759"/>
<name>A0A0R1EG66_DROYA</name>
<gene>
    <name evidence="2" type="primary">Dyak\GE27954</name>
    <name evidence="2" type="synonym">GE27954</name>
    <name evidence="2" type="ORF">Dyak_GE27954</name>
</gene>
<keyword evidence="3" id="KW-1185">Reference proteome</keyword>
<proteinExistence type="predicted"/>
<protein>
    <submittedName>
        <fullName evidence="2">Uncharacterized protein</fullName>
    </submittedName>
</protein>
<sequence>MAAIRKKISRMALAVTCYYFIHFSYKYAHATTASGASRTLSGFGNVNHRLPRTSASYFSSGASANTNFKTATKSKNLTRYGNIHIRKWVLSRKQRVGTTTAGTERHRQNSRSSSGYNNV</sequence>
<feature type="region of interest" description="Disordered" evidence="1">
    <location>
        <begin position="94"/>
        <end position="119"/>
    </location>
</feature>
<reference evidence="2 3" key="2">
    <citation type="journal article" date="2007" name="PLoS Biol.">
        <title>Principles of genome evolution in the Drosophila melanogaster species group.</title>
        <authorList>
            <person name="Ranz J.M."/>
            <person name="Maurin D."/>
            <person name="Chan Y.S."/>
            <person name="von Grotthuss M."/>
            <person name="Hillier L.W."/>
            <person name="Roote J."/>
            <person name="Ashburner M."/>
            <person name="Bergman C.M."/>
        </authorList>
    </citation>
    <scope>NUCLEOTIDE SEQUENCE [LARGE SCALE GENOMIC DNA]</scope>
    <source>
        <strain evidence="3">Tai18E2 / Tucson 14021-0261.01</strain>
    </source>
</reference>
<dbReference type="KEGG" id="dya:Dyak_GE27954"/>
<evidence type="ECO:0000256" key="1">
    <source>
        <dbReference type="SAM" id="MobiDB-lite"/>
    </source>
</evidence>
<dbReference type="EMBL" id="CH899400">
    <property type="protein sequence ID" value="KRK05735.1"/>
    <property type="molecule type" value="Genomic_DNA"/>
</dbReference>
<organism evidence="2 3">
    <name type="scientific">Drosophila yakuba</name>
    <name type="common">Fruit fly</name>
    <dbReference type="NCBI Taxonomy" id="7245"/>
    <lineage>
        <taxon>Eukaryota</taxon>
        <taxon>Metazoa</taxon>
        <taxon>Ecdysozoa</taxon>
        <taxon>Arthropoda</taxon>
        <taxon>Hexapoda</taxon>
        <taxon>Insecta</taxon>
        <taxon>Pterygota</taxon>
        <taxon>Neoptera</taxon>
        <taxon>Endopterygota</taxon>
        <taxon>Diptera</taxon>
        <taxon>Brachycera</taxon>
        <taxon>Muscomorpha</taxon>
        <taxon>Ephydroidea</taxon>
        <taxon>Drosophilidae</taxon>
        <taxon>Drosophila</taxon>
        <taxon>Sophophora</taxon>
    </lineage>
</organism>
<dbReference type="AlphaFoldDB" id="A0A0R1EG66"/>
<evidence type="ECO:0000313" key="2">
    <source>
        <dbReference type="EMBL" id="KRK05735.1"/>
    </source>
</evidence>
<reference evidence="2 3" key="1">
    <citation type="journal article" date="2007" name="Nature">
        <title>Evolution of genes and genomes on the Drosophila phylogeny.</title>
        <authorList>
            <consortium name="Drosophila 12 Genomes Consortium"/>
            <person name="Clark A.G."/>
            <person name="Eisen M.B."/>
            <person name="Smith D.R."/>
            <person name="Bergman C.M."/>
            <person name="Oliver B."/>
            <person name="Markow T.A."/>
            <person name="Kaufman T.C."/>
            <person name="Kellis M."/>
            <person name="Gelbart W."/>
            <person name="Iyer V.N."/>
            <person name="Pollard D.A."/>
            <person name="Sackton T.B."/>
            <person name="Larracuente A.M."/>
            <person name="Singh N.D."/>
            <person name="Abad J.P."/>
            <person name="Abt D.N."/>
            <person name="Adryan B."/>
            <person name="Aguade M."/>
            <person name="Akashi H."/>
            <person name="Anderson W.W."/>
            <person name="Aquadro C.F."/>
            <person name="Ardell D.H."/>
            <person name="Arguello R."/>
            <person name="Artieri C.G."/>
            <person name="Barbash D.A."/>
            <person name="Barker D."/>
            <person name="Barsanti P."/>
            <person name="Batterham P."/>
            <person name="Batzoglou S."/>
            <person name="Begun D."/>
            <person name="Bhutkar A."/>
            <person name="Blanco E."/>
            <person name="Bosak S.A."/>
            <person name="Bradley R.K."/>
            <person name="Brand A.D."/>
            <person name="Brent M.R."/>
            <person name="Brooks A.N."/>
            <person name="Brown R.H."/>
            <person name="Butlin R.K."/>
            <person name="Caggese C."/>
            <person name="Calvi B.R."/>
            <person name="Bernardo de Carvalho A."/>
            <person name="Caspi A."/>
            <person name="Castrezana S."/>
            <person name="Celniker S.E."/>
            <person name="Chang J.L."/>
            <person name="Chapple C."/>
            <person name="Chatterji S."/>
            <person name="Chinwalla A."/>
            <person name="Civetta A."/>
            <person name="Clifton S.W."/>
            <person name="Comeron J.M."/>
            <person name="Costello J.C."/>
            <person name="Coyne J.A."/>
            <person name="Daub J."/>
            <person name="David R.G."/>
            <person name="Delcher A.L."/>
            <person name="Delehaunty K."/>
            <person name="Do C.B."/>
            <person name="Ebling H."/>
            <person name="Edwards K."/>
            <person name="Eickbush T."/>
            <person name="Evans J.D."/>
            <person name="Filipski A."/>
            <person name="Findeiss S."/>
            <person name="Freyhult E."/>
            <person name="Fulton L."/>
            <person name="Fulton R."/>
            <person name="Garcia A.C."/>
            <person name="Gardiner A."/>
            <person name="Garfield D.A."/>
            <person name="Garvin B.E."/>
            <person name="Gibson G."/>
            <person name="Gilbert D."/>
            <person name="Gnerre S."/>
            <person name="Godfrey J."/>
            <person name="Good R."/>
            <person name="Gotea V."/>
            <person name="Gravely B."/>
            <person name="Greenberg A.J."/>
            <person name="Griffiths-Jones S."/>
            <person name="Gross S."/>
            <person name="Guigo R."/>
            <person name="Gustafson E.A."/>
            <person name="Haerty W."/>
            <person name="Hahn M.W."/>
            <person name="Halligan D.L."/>
            <person name="Halpern A.L."/>
            <person name="Halter G.M."/>
            <person name="Han M.V."/>
            <person name="Heger A."/>
            <person name="Hillier L."/>
            <person name="Hinrichs A.S."/>
            <person name="Holmes I."/>
            <person name="Hoskins R.A."/>
            <person name="Hubisz M.J."/>
            <person name="Hultmark D."/>
            <person name="Huntley M.A."/>
            <person name="Jaffe D.B."/>
            <person name="Jagadeeshan S."/>
            <person name="Jeck W.R."/>
            <person name="Johnson J."/>
            <person name="Jones C.D."/>
            <person name="Jordan W.C."/>
            <person name="Karpen G.H."/>
            <person name="Kataoka E."/>
            <person name="Keightley P.D."/>
            <person name="Kheradpour P."/>
            <person name="Kirkness E.F."/>
            <person name="Koerich L.B."/>
            <person name="Kristiansen K."/>
            <person name="Kudrna D."/>
            <person name="Kulathinal R.J."/>
            <person name="Kumar S."/>
            <person name="Kwok R."/>
            <person name="Lander E."/>
            <person name="Langley C.H."/>
            <person name="Lapoint R."/>
            <person name="Lazzaro B.P."/>
            <person name="Lee S.J."/>
            <person name="Levesque L."/>
            <person name="Li R."/>
            <person name="Lin C.F."/>
            <person name="Lin M.F."/>
            <person name="Lindblad-Toh K."/>
            <person name="Llopart A."/>
            <person name="Long M."/>
            <person name="Low L."/>
            <person name="Lozovsky E."/>
            <person name="Lu J."/>
            <person name="Luo M."/>
            <person name="Machado C.A."/>
            <person name="Makalowski W."/>
            <person name="Marzo M."/>
            <person name="Matsuda M."/>
            <person name="Matzkin L."/>
            <person name="McAllister B."/>
            <person name="McBride C.S."/>
            <person name="McKernan B."/>
            <person name="McKernan K."/>
            <person name="Mendez-Lago M."/>
            <person name="Minx P."/>
            <person name="Mollenhauer M.U."/>
            <person name="Montooth K."/>
            <person name="Mount S.M."/>
            <person name="Mu X."/>
            <person name="Myers E."/>
            <person name="Negre B."/>
            <person name="Newfeld S."/>
            <person name="Nielsen R."/>
            <person name="Noor M.A."/>
            <person name="O'Grady P."/>
            <person name="Pachter L."/>
            <person name="Papaceit M."/>
            <person name="Parisi M.J."/>
            <person name="Parisi M."/>
            <person name="Parts L."/>
            <person name="Pedersen J.S."/>
            <person name="Pesole G."/>
            <person name="Phillippy A.M."/>
            <person name="Ponting C.P."/>
            <person name="Pop M."/>
            <person name="Porcelli D."/>
            <person name="Powell J.R."/>
            <person name="Prohaska S."/>
            <person name="Pruitt K."/>
            <person name="Puig M."/>
            <person name="Quesneville H."/>
            <person name="Ram K.R."/>
            <person name="Rand D."/>
            <person name="Rasmussen M.D."/>
            <person name="Reed L.K."/>
            <person name="Reenan R."/>
            <person name="Reily A."/>
            <person name="Remington K.A."/>
            <person name="Rieger T.T."/>
            <person name="Ritchie M.G."/>
            <person name="Robin C."/>
            <person name="Rogers Y.H."/>
            <person name="Rohde C."/>
            <person name="Rozas J."/>
            <person name="Rubenfield M.J."/>
            <person name="Ruiz A."/>
            <person name="Russo S."/>
            <person name="Salzberg S.L."/>
            <person name="Sanchez-Gracia A."/>
            <person name="Saranga D.J."/>
            <person name="Sato H."/>
            <person name="Schaeffer S.W."/>
            <person name="Schatz M.C."/>
            <person name="Schlenke T."/>
            <person name="Schwartz R."/>
            <person name="Segarra C."/>
            <person name="Singh R.S."/>
            <person name="Sirot L."/>
            <person name="Sirota M."/>
            <person name="Sisneros N.B."/>
            <person name="Smith C.D."/>
            <person name="Smith T.F."/>
            <person name="Spieth J."/>
            <person name="Stage D.E."/>
            <person name="Stark A."/>
            <person name="Stephan W."/>
            <person name="Strausberg R.L."/>
            <person name="Strempel S."/>
            <person name="Sturgill D."/>
            <person name="Sutton G."/>
            <person name="Sutton G.G."/>
            <person name="Tao W."/>
            <person name="Teichmann S."/>
            <person name="Tobari Y.N."/>
            <person name="Tomimura Y."/>
            <person name="Tsolas J.M."/>
            <person name="Valente V.L."/>
            <person name="Venter E."/>
            <person name="Venter J.C."/>
            <person name="Vicario S."/>
            <person name="Vieira F.G."/>
            <person name="Vilella A.J."/>
            <person name="Villasante A."/>
            <person name="Walenz B."/>
            <person name="Wang J."/>
            <person name="Wasserman M."/>
            <person name="Watts T."/>
            <person name="Wilson D."/>
            <person name="Wilson R.K."/>
            <person name="Wing R.A."/>
            <person name="Wolfner M.F."/>
            <person name="Wong A."/>
            <person name="Wong G.K."/>
            <person name="Wu C.I."/>
            <person name="Wu G."/>
            <person name="Yamamoto D."/>
            <person name="Yang H.P."/>
            <person name="Yang S.P."/>
            <person name="Yorke J.A."/>
            <person name="Yoshida K."/>
            <person name="Zdobnov E."/>
            <person name="Zhang P."/>
            <person name="Zhang Y."/>
            <person name="Zimin A.V."/>
            <person name="Baldwin J."/>
            <person name="Abdouelleil A."/>
            <person name="Abdulkadir J."/>
            <person name="Abebe A."/>
            <person name="Abera B."/>
            <person name="Abreu J."/>
            <person name="Acer S.C."/>
            <person name="Aftuck L."/>
            <person name="Alexander A."/>
            <person name="An P."/>
            <person name="Anderson E."/>
            <person name="Anderson S."/>
            <person name="Arachi H."/>
            <person name="Azer M."/>
            <person name="Bachantsang P."/>
            <person name="Barry A."/>
            <person name="Bayul T."/>
            <person name="Berlin A."/>
            <person name="Bessette D."/>
            <person name="Bloom T."/>
            <person name="Blye J."/>
            <person name="Boguslavskiy L."/>
            <person name="Bonnet C."/>
            <person name="Boukhgalter B."/>
            <person name="Bourzgui I."/>
            <person name="Brown A."/>
            <person name="Cahill P."/>
            <person name="Channer S."/>
            <person name="Cheshatsang Y."/>
            <person name="Chuda L."/>
            <person name="Citroen M."/>
            <person name="Collymore A."/>
            <person name="Cooke P."/>
            <person name="Costello M."/>
            <person name="D'Aco K."/>
            <person name="Daza R."/>
            <person name="De Haan G."/>
            <person name="DeGray S."/>
            <person name="DeMaso C."/>
            <person name="Dhargay N."/>
            <person name="Dooley K."/>
            <person name="Dooley E."/>
            <person name="Doricent M."/>
            <person name="Dorje P."/>
            <person name="Dorjee K."/>
            <person name="Dupes A."/>
            <person name="Elong R."/>
            <person name="Falk J."/>
            <person name="Farina A."/>
            <person name="Faro S."/>
            <person name="Ferguson D."/>
            <person name="Fisher S."/>
            <person name="Foley C.D."/>
            <person name="Franke A."/>
            <person name="Friedrich D."/>
            <person name="Gadbois L."/>
            <person name="Gearin G."/>
            <person name="Gearin C.R."/>
            <person name="Giannoukos G."/>
            <person name="Goode T."/>
            <person name="Graham J."/>
            <person name="Grandbois E."/>
            <person name="Grewal S."/>
            <person name="Gyaltsen K."/>
            <person name="Hafez N."/>
            <person name="Hagos B."/>
            <person name="Hall J."/>
            <person name="Henson C."/>
            <person name="Hollinger A."/>
            <person name="Honan T."/>
            <person name="Huard M.D."/>
            <person name="Hughes L."/>
            <person name="Hurhula B."/>
            <person name="Husby M.E."/>
            <person name="Kamat A."/>
            <person name="Kanga B."/>
            <person name="Kashin S."/>
            <person name="Khazanovich D."/>
            <person name="Kisner P."/>
            <person name="Lance K."/>
            <person name="Lara M."/>
            <person name="Lee W."/>
            <person name="Lennon N."/>
            <person name="Letendre F."/>
            <person name="LeVine R."/>
            <person name="Lipovsky A."/>
            <person name="Liu X."/>
            <person name="Liu J."/>
            <person name="Liu S."/>
            <person name="Lokyitsang T."/>
            <person name="Lokyitsang Y."/>
            <person name="Lubonja R."/>
            <person name="Lui A."/>
            <person name="MacDonald P."/>
            <person name="Magnisalis V."/>
            <person name="Maru K."/>
            <person name="Matthews C."/>
            <person name="McCusker W."/>
            <person name="McDonough S."/>
            <person name="Mehta T."/>
            <person name="Meldrim J."/>
            <person name="Meneus L."/>
            <person name="Mihai O."/>
            <person name="Mihalev A."/>
            <person name="Mihova T."/>
            <person name="Mittelman R."/>
            <person name="Mlenga V."/>
            <person name="Montmayeur A."/>
            <person name="Mulrain L."/>
            <person name="Navidi A."/>
            <person name="Naylor J."/>
            <person name="Negash T."/>
            <person name="Nguyen T."/>
            <person name="Nguyen N."/>
            <person name="Nicol R."/>
            <person name="Norbu C."/>
            <person name="Norbu N."/>
            <person name="Novod N."/>
            <person name="O'Neill B."/>
            <person name="Osman S."/>
            <person name="Markiewicz E."/>
            <person name="Oyono O.L."/>
            <person name="Patti C."/>
            <person name="Phunkhang P."/>
            <person name="Pierre F."/>
            <person name="Priest M."/>
            <person name="Raghuraman S."/>
            <person name="Rege F."/>
            <person name="Reyes R."/>
            <person name="Rise C."/>
            <person name="Rogov P."/>
            <person name="Ross K."/>
            <person name="Ryan E."/>
            <person name="Settipalli S."/>
            <person name="Shea T."/>
            <person name="Sherpa N."/>
            <person name="Shi L."/>
            <person name="Shih D."/>
            <person name="Sparrow T."/>
            <person name="Spaulding J."/>
            <person name="Stalker J."/>
            <person name="Stange-Thomann N."/>
            <person name="Stavropoulos S."/>
            <person name="Stone C."/>
            <person name="Strader C."/>
            <person name="Tesfaye S."/>
            <person name="Thomson T."/>
            <person name="Thoulutsang Y."/>
            <person name="Thoulutsang D."/>
            <person name="Topham K."/>
            <person name="Topping I."/>
            <person name="Tsamla T."/>
            <person name="Vassiliev H."/>
            <person name="Vo A."/>
            <person name="Wangchuk T."/>
            <person name="Wangdi T."/>
            <person name="Weiand M."/>
            <person name="Wilkinson J."/>
            <person name="Wilson A."/>
            <person name="Yadav S."/>
            <person name="Young G."/>
            <person name="Yu Q."/>
            <person name="Zembek L."/>
            <person name="Zhong D."/>
            <person name="Zimmer A."/>
            <person name="Zwirko Z."/>
            <person name="Jaffe D.B."/>
            <person name="Alvarez P."/>
            <person name="Brockman W."/>
            <person name="Butler J."/>
            <person name="Chin C."/>
            <person name="Gnerre S."/>
            <person name="Grabherr M."/>
            <person name="Kleber M."/>
            <person name="Mauceli E."/>
            <person name="MacCallum I."/>
        </authorList>
    </citation>
    <scope>NUCLEOTIDE SEQUENCE [LARGE SCALE GENOMIC DNA]</scope>
    <source>
        <strain evidence="3">Tai18E2 / Tucson 14021-0261.01</strain>
    </source>
</reference>
<feature type="compositionally biased region" description="Polar residues" evidence="1">
    <location>
        <begin position="110"/>
        <end position="119"/>
    </location>
</feature>
<dbReference type="Proteomes" id="UP000002282">
    <property type="component" value="Unassembled WGS sequence"/>
</dbReference>
<evidence type="ECO:0000313" key="3">
    <source>
        <dbReference type="Proteomes" id="UP000002282"/>
    </source>
</evidence>